<dbReference type="RefSeq" id="WP_109730056.1">
    <property type="nucleotide sequence ID" value="NZ_BAAACK010000006.1"/>
</dbReference>
<keyword evidence="11 12" id="KW-0472">Membrane</keyword>
<evidence type="ECO:0000256" key="1">
    <source>
        <dbReference type="ARBA" id="ARBA00004651"/>
    </source>
</evidence>
<dbReference type="SMART" id="SM00387">
    <property type="entry name" value="HATPase_c"/>
    <property type="match status" value="1"/>
</dbReference>
<dbReference type="PANTHER" id="PTHR34220">
    <property type="entry name" value="SENSOR HISTIDINE KINASE YPDA"/>
    <property type="match status" value="1"/>
</dbReference>
<sequence length="569" mass="64276">MKRERTLRKRLAFGFLMAALIPVSIFAVISQVRLRSSLEDNMNGRISSNINNAGQCLDMVLDKYATILYDMCTDDTIIDTVEEIIQDQDDLDVNTSTLRHELSHICNRNDGIEGITIFLRNGNVIFYDRLNSSSTNSIWADEIVFPEIEKGEVYQGVTTPVTANEKKNYLFQIGRKLVDYKNIHEQLGTVVISINEEQIREALVTGMDNATYLLDGDTVISSPNSSDIGRKFSAIQDTASNKYTEASNTKSGFTLCNEQPLEDYHMAIWEQVLFLCVIAVVSAVTMLFLIYRFTKPYLFAVDSLVEAMNEAEEGNFAVSVEVPDNMPVEIRRISGGFNEMVVHIDSLIGQVKEAVVEQKNAELSALEAQIDPHFLYNTLDTINWKAIENEQYDISEMVGSLADILRYTVKNAGGTTTIRQEMGWLREYTMLQAAKLGKKLHIDEQVPEEIMGYQIHKLILQPFVENAIKHGFPEKEGECCLRIIIRAAGEQLHIIIEDNGRGIAPEILKKLNDDSEEMDGHVGITNVRKRLKLYYGEEADIYFESLQGSYTKAHLFIPHQTARGNAVRE</sequence>
<organism evidence="14 15">
    <name type="scientific">Faecalicatena orotica</name>
    <dbReference type="NCBI Taxonomy" id="1544"/>
    <lineage>
        <taxon>Bacteria</taxon>
        <taxon>Bacillati</taxon>
        <taxon>Bacillota</taxon>
        <taxon>Clostridia</taxon>
        <taxon>Lachnospirales</taxon>
        <taxon>Lachnospiraceae</taxon>
        <taxon>Faecalicatena</taxon>
    </lineage>
</organism>
<keyword evidence="8" id="KW-0067">ATP-binding</keyword>
<dbReference type="SUPFAM" id="SSF55874">
    <property type="entry name" value="ATPase domain of HSP90 chaperone/DNA topoisomerase II/histidine kinase"/>
    <property type="match status" value="1"/>
</dbReference>
<dbReference type="GO" id="GO:0005886">
    <property type="term" value="C:plasma membrane"/>
    <property type="evidence" value="ECO:0007669"/>
    <property type="project" value="UniProtKB-SubCell"/>
</dbReference>
<dbReference type="InterPro" id="IPR010559">
    <property type="entry name" value="Sig_transdc_His_kin_internal"/>
</dbReference>
<dbReference type="PROSITE" id="PS50885">
    <property type="entry name" value="HAMP"/>
    <property type="match status" value="1"/>
</dbReference>
<evidence type="ECO:0000256" key="8">
    <source>
        <dbReference type="ARBA" id="ARBA00022840"/>
    </source>
</evidence>
<dbReference type="OrthoDB" id="9809348at2"/>
<dbReference type="Pfam" id="PF06580">
    <property type="entry name" value="His_kinase"/>
    <property type="match status" value="1"/>
</dbReference>
<keyword evidence="15" id="KW-1185">Reference proteome</keyword>
<keyword evidence="9 12" id="KW-1133">Transmembrane helix</keyword>
<feature type="transmembrane region" description="Helical" evidence="12">
    <location>
        <begin position="272"/>
        <end position="291"/>
    </location>
</feature>
<dbReference type="AlphaFoldDB" id="A0A2Y9B9K8"/>
<reference evidence="14 15" key="1">
    <citation type="submission" date="2018-05" db="EMBL/GenBank/DDBJ databases">
        <title>The Hungate 1000. A catalogue of reference genomes from the rumen microbiome.</title>
        <authorList>
            <person name="Kelly W."/>
        </authorList>
    </citation>
    <scope>NUCLEOTIDE SEQUENCE [LARGE SCALE GENOMIC DNA]</scope>
    <source>
        <strain evidence="14 15">NLAE-zl-C242</strain>
    </source>
</reference>
<dbReference type="GO" id="GO:0000155">
    <property type="term" value="F:phosphorelay sensor kinase activity"/>
    <property type="evidence" value="ECO:0007669"/>
    <property type="project" value="InterPro"/>
</dbReference>
<keyword evidence="4" id="KW-0808">Transferase</keyword>
<dbReference type="PANTHER" id="PTHR34220:SF11">
    <property type="entry name" value="SENSOR PROTEIN KINASE HPTS"/>
    <property type="match status" value="1"/>
</dbReference>
<dbReference type="InterPro" id="IPR036890">
    <property type="entry name" value="HATPase_C_sf"/>
</dbReference>
<dbReference type="CDD" id="cd06225">
    <property type="entry name" value="HAMP"/>
    <property type="match status" value="1"/>
</dbReference>
<dbReference type="GO" id="GO:0005524">
    <property type="term" value="F:ATP binding"/>
    <property type="evidence" value="ECO:0007669"/>
    <property type="project" value="UniProtKB-KW"/>
</dbReference>
<proteinExistence type="predicted"/>
<evidence type="ECO:0000256" key="11">
    <source>
        <dbReference type="ARBA" id="ARBA00023136"/>
    </source>
</evidence>
<name>A0A2Y9B9K8_9FIRM</name>
<keyword evidence="5 12" id="KW-0812">Transmembrane</keyword>
<keyword evidence="7 14" id="KW-0418">Kinase</keyword>
<dbReference type="Proteomes" id="UP000245845">
    <property type="component" value="Unassembled WGS sequence"/>
</dbReference>
<evidence type="ECO:0000256" key="3">
    <source>
        <dbReference type="ARBA" id="ARBA00022553"/>
    </source>
</evidence>
<evidence type="ECO:0000256" key="5">
    <source>
        <dbReference type="ARBA" id="ARBA00022692"/>
    </source>
</evidence>
<evidence type="ECO:0000256" key="2">
    <source>
        <dbReference type="ARBA" id="ARBA00022475"/>
    </source>
</evidence>
<comment type="caution">
    <text evidence="14">The sequence shown here is derived from an EMBL/GenBank/DDBJ whole genome shotgun (WGS) entry which is preliminary data.</text>
</comment>
<evidence type="ECO:0000256" key="6">
    <source>
        <dbReference type="ARBA" id="ARBA00022741"/>
    </source>
</evidence>
<keyword evidence="2" id="KW-1003">Cell membrane</keyword>
<evidence type="ECO:0000313" key="14">
    <source>
        <dbReference type="EMBL" id="PWJ31342.1"/>
    </source>
</evidence>
<dbReference type="InterPro" id="IPR003660">
    <property type="entry name" value="HAMP_dom"/>
</dbReference>
<evidence type="ECO:0000256" key="9">
    <source>
        <dbReference type="ARBA" id="ARBA00022989"/>
    </source>
</evidence>
<dbReference type="InterPro" id="IPR003594">
    <property type="entry name" value="HATPase_dom"/>
</dbReference>
<keyword evidence="3" id="KW-0597">Phosphoprotein</keyword>
<dbReference type="Pfam" id="PF02518">
    <property type="entry name" value="HATPase_c"/>
    <property type="match status" value="1"/>
</dbReference>
<evidence type="ECO:0000256" key="10">
    <source>
        <dbReference type="ARBA" id="ARBA00023012"/>
    </source>
</evidence>
<dbReference type="InterPro" id="IPR050640">
    <property type="entry name" value="Bact_2-comp_sensor_kinase"/>
</dbReference>
<dbReference type="Gene3D" id="3.30.565.10">
    <property type="entry name" value="Histidine kinase-like ATPase, C-terminal domain"/>
    <property type="match status" value="1"/>
</dbReference>
<evidence type="ECO:0000259" key="13">
    <source>
        <dbReference type="PROSITE" id="PS50885"/>
    </source>
</evidence>
<accession>A0A2Y9B9K8</accession>
<keyword evidence="10" id="KW-0902">Two-component regulatory system</keyword>
<dbReference type="Gene3D" id="6.10.340.10">
    <property type="match status" value="1"/>
</dbReference>
<evidence type="ECO:0000256" key="12">
    <source>
        <dbReference type="SAM" id="Phobius"/>
    </source>
</evidence>
<comment type="subcellular location">
    <subcellularLocation>
        <location evidence="1">Cell membrane</location>
        <topology evidence="1">Multi-pass membrane protein</topology>
    </subcellularLocation>
</comment>
<keyword evidence="6" id="KW-0547">Nucleotide-binding</keyword>
<evidence type="ECO:0000256" key="4">
    <source>
        <dbReference type="ARBA" id="ARBA00022679"/>
    </source>
</evidence>
<feature type="domain" description="HAMP" evidence="13">
    <location>
        <begin position="295"/>
        <end position="349"/>
    </location>
</feature>
<protein>
    <submittedName>
        <fullName evidence="14">Two-component system sensor histidine kinase YesM</fullName>
    </submittedName>
</protein>
<evidence type="ECO:0000256" key="7">
    <source>
        <dbReference type="ARBA" id="ARBA00022777"/>
    </source>
</evidence>
<evidence type="ECO:0000313" key="15">
    <source>
        <dbReference type="Proteomes" id="UP000245845"/>
    </source>
</evidence>
<gene>
    <name evidence="14" type="ORF">A8806_102198</name>
</gene>
<dbReference type="EMBL" id="QGDL01000002">
    <property type="protein sequence ID" value="PWJ31342.1"/>
    <property type="molecule type" value="Genomic_DNA"/>
</dbReference>